<dbReference type="EMBL" id="UOFR01000041">
    <property type="protein sequence ID" value="VAW96912.1"/>
    <property type="molecule type" value="Genomic_DNA"/>
</dbReference>
<dbReference type="PANTHER" id="PTHR11579:SF18">
    <property type="entry name" value="PROTEIN-L-ISOASPARTATE O-METHYLTRANSFERASE"/>
    <property type="match status" value="1"/>
</dbReference>
<feature type="domain" description="Ribosomal RNA adenine methylase transferase N-terminal" evidence="5">
    <location>
        <begin position="65"/>
        <end position="196"/>
    </location>
</feature>
<evidence type="ECO:0000259" key="5">
    <source>
        <dbReference type="SMART" id="SM00650"/>
    </source>
</evidence>
<evidence type="ECO:0000256" key="4">
    <source>
        <dbReference type="ARBA" id="ARBA00022691"/>
    </source>
</evidence>
<name>A0A3B1AAN0_9ZZZZ</name>
<evidence type="ECO:0000256" key="3">
    <source>
        <dbReference type="ARBA" id="ARBA00022679"/>
    </source>
</evidence>
<dbReference type="InterPro" id="IPR029063">
    <property type="entry name" value="SAM-dependent_MTases_sf"/>
</dbReference>
<dbReference type="SUPFAM" id="SSF53335">
    <property type="entry name" value="S-adenosyl-L-methionine-dependent methyltransferases"/>
    <property type="match status" value="1"/>
</dbReference>
<dbReference type="Gene3D" id="3.40.50.150">
    <property type="entry name" value="Vaccinia Virus protein VP39"/>
    <property type="match status" value="1"/>
</dbReference>
<comment type="similarity">
    <text evidence="1">Belongs to the methyltransferase superfamily. L-isoaspartyl/D-aspartyl protein methyltransferase family.</text>
</comment>
<dbReference type="GO" id="GO:0004719">
    <property type="term" value="F:protein-L-isoaspartate (D-aspartate) O-methyltransferase activity"/>
    <property type="evidence" value="ECO:0007669"/>
    <property type="project" value="UniProtKB-EC"/>
</dbReference>
<dbReference type="Pfam" id="PF01135">
    <property type="entry name" value="PCMT"/>
    <property type="match status" value="1"/>
</dbReference>
<organism evidence="6">
    <name type="scientific">hydrothermal vent metagenome</name>
    <dbReference type="NCBI Taxonomy" id="652676"/>
    <lineage>
        <taxon>unclassified sequences</taxon>
        <taxon>metagenomes</taxon>
        <taxon>ecological metagenomes</taxon>
    </lineage>
</organism>
<protein>
    <submittedName>
        <fullName evidence="6">Protein-L-isoaspartate O-methyltransferase</fullName>
        <ecNumber evidence="6">2.1.1.77</ecNumber>
    </submittedName>
</protein>
<dbReference type="InterPro" id="IPR000682">
    <property type="entry name" value="PCMT"/>
</dbReference>
<dbReference type="CDD" id="cd02440">
    <property type="entry name" value="AdoMet_MTases"/>
    <property type="match status" value="1"/>
</dbReference>
<dbReference type="AlphaFoldDB" id="A0A3B1AAN0"/>
<sequence>MSTETARHNMVEQQIRPWDVLDDNVLNLIADVPREEYVPAGYQNIAFGDLSVPLDFDEAMMPPRLEARMLQALAIKSSDTVLEIGTGSGFVTTLLAKSARHVFSVDIQQEFITRVGAKLAEEGIINVTLEQGDAAQGWPQHGPYDVIAVTGSLPVLPDAFAQSLTVGGRMFVIVGDSPVMEAELITRLNETEFRTEMLFETDLPPLRNCLQPDRFVL</sequence>
<evidence type="ECO:0000256" key="1">
    <source>
        <dbReference type="ARBA" id="ARBA00005369"/>
    </source>
</evidence>
<keyword evidence="2 6" id="KW-0489">Methyltransferase</keyword>
<evidence type="ECO:0000313" key="6">
    <source>
        <dbReference type="EMBL" id="VAW96912.1"/>
    </source>
</evidence>
<dbReference type="InterPro" id="IPR020598">
    <property type="entry name" value="rRNA_Ade_methylase_Trfase_N"/>
</dbReference>
<reference evidence="6" key="1">
    <citation type="submission" date="2018-06" db="EMBL/GenBank/DDBJ databases">
        <authorList>
            <person name="Zhirakovskaya E."/>
        </authorList>
    </citation>
    <scope>NUCLEOTIDE SEQUENCE</scope>
</reference>
<keyword evidence="4" id="KW-0949">S-adenosyl-L-methionine</keyword>
<dbReference type="GO" id="GO:0005737">
    <property type="term" value="C:cytoplasm"/>
    <property type="evidence" value="ECO:0007669"/>
    <property type="project" value="TreeGrafter"/>
</dbReference>
<dbReference type="GO" id="GO:0000179">
    <property type="term" value="F:rRNA (adenine-N6,N6-)-dimethyltransferase activity"/>
    <property type="evidence" value="ECO:0007669"/>
    <property type="project" value="InterPro"/>
</dbReference>
<dbReference type="EC" id="2.1.1.77" evidence="6"/>
<dbReference type="SMART" id="SM00650">
    <property type="entry name" value="rADc"/>
    <property type="match status" value="1"/>
</dbReference>
<dbReference type="PANTHER" id="PTHR11579">
    <property type="entry name" value="PROTEIN-L-ISOASPARTATE O-METHYLTRANSFERASE"/>
    <property type="match status" value="1"/>
</dbReference>
<accession>A0A3B1AAN0</accession>
<gene>
    <name evidence="6" type="ORF">MNBD_GAMMA21-2931</name>
</gene>
<proteinExistence type="inferred from homology"/>
<evidence type="ECO:0000256" key="2">
    <source>
        <dbReference type="ARBA" id="ARBA00022603"/>
    </source>
</evidence>
<keyword evidence="3 6" id="KW-0808">Transferase</keyword>